<gene>
    <name evidence="1" type="ORF">MRB53_023248</name>
</gene>
<name>A0ACC2L916_PERAE</name>
<evidence type="ECO:0000313" key="1">
    <source>
        <dbReference type="EMBL" id="KAJ8629925.1"/>
    </source>
</evidence>
<sequence>MMEMMVRPREGLQREGDSRRREKMGIEGWGGEGFIERFVLGRRRNSALSKLGSWILARDSLQIREAPEDDCDLARVSQSFCEGGVRGDEGGLEQRTKNSNRFHPSFLQSASLSRIHEFQKVHNQGHFRVQMPLHLQLSLGVVFAGLLYLCTKKHGQLLMMGARRQSLLQLRMTLAIGRPMHVWQLVGKLAMHIFREFRVELHKAYKKLLEKGHDPKQCPYDTQRVAQWAWLIENKWETPEWKVRSVISVPTQDSTKRGCKEHFVHFDLKSELQTG</sequence>
<comment type="caution">
    <text evidence="1">The sequence shown here is derived from an EMBL/GenBank/DDBJ whole genome shotgun (WGS) entry which is preliminary data.</text>
</comment>
<evidence type="ECO:0000313" key="2">
    <source>
        <dbReference type="Proteomes" id="UP001234297"/>
    </source>
</evidence>
<accession>A0ACC2L916</accession>
<reference evidence="1 2" key="1">
    <citation type="journal article" date="2022" name="Hortic Res">
        <title>A haplotype resolved chromosomal level avocado genome allows analysis of novel avocado genes.</title>
        <authorList>
            <person name="Nath O."/>
            <person name="Fletcher S.J."/>
            <person name="Hayward A."/>
            <person name="Shaw L.M."/>
            <person name="Masouleh A.K."/>
            <person name="Furtado A."/>
            <person name="Henry R.J."/>
            <person name="Mitter N."/>
        </authorList>
    </citation>
    <scope>NUCLEOTIDE SEQUENCE [LARGE SCALE GENOMIC DNA]</scope>
    <source>
        <strain evidence="2">cv. Hass</strain>
    </source>
</reference>
<organism evidence="1 2">
    <name type="scientific">Persea americana</name>
    <name type="common">Avocado</name>
    <dbReference type="NCBI Taxonomy" id="3435"/>
    <lineage>
        <taxon>Eukaryota</taxon>
        <taxon>Viridiplantae</taxon>
        <taxon>Streptophyta</taxon>
        <taxon>Embryophyta</taxon>
        <taxon>Tracheophyta</taxon>
        <taxon>Spermatophyta</taxon>
        <taxon>Magnoliopsida</taxon>
        <taxon>Magnoliidae</taxon>
        <taxon>Laurales</taxon>
        <taxon>Lauraceae</taxon>
        <taxon>Persea</taxon>
    </lineage>
</organism>
<dbReference type="Proteomes" id="UP001234297">
    <property type="component" value="Chromosome 7"/>
</dbReference>
<proteinExistence type="predicted"/>
<keyword evidence="2" id="KW-1185">Reference proteome</keyword>
<protein>
    <submittedName>
        <fullName evidence="1">Uncharacterized protein</fullName>
    </submittedName>
</protein>
<dbReference type="EMBL" id="CM056815">
    <property type="protein sequence ID" value="KAJ8629925.1"/>
    <property type="molecule type" value="Genomic_DNA"/>
</dbReference>